<evidence type="ECO:0000313" key="1">
    <source>
        <dbReference type="EMBL" id="SDE63075.1"/>
    </source>
</evidence>
<accession>A0A1G7EHZ4</accession>
<organism evidence="1 2">
    <name type="scientific">Paracidovorax valerianellae</name>
    <dbReference type="NCBI Taxonomy" id="187868"/>
    <lineage>
        <taxon>Bacteria</taxon>
        <taxon>Pseudomonadati</taxon>
        <taxon>Pseudomonadota</taxon>
        <taxon>Betaproteobacteria</taxon>
        <taxon>Burkholderiales</taxon>
        <taxon>Comamonadaceae</taxon>
        <taxon>Paracidovorax</taxon>
    </lineage>
</organism>
<dbReference type="EMBL" id="FMZC01000023">
    <property type="protein sequence ID" value="SDE63075.1"/>
    <property type="molecule type" value="Genomic_DNA"/>
</dbReference>
<dbReference type="STRING" id="187868.SAMN05192589_12325"/>
<dbReference type="RefSeq" id="WP_139160496.1">
    <property type="nucleotide sequence ID" value="NZ_FMZC01000023.1"/>
</dbReference>
<dbReference type="Proteomes" id="UP000198781">
    <property type="component" value="Unassembled WGS sequence"/>
</dbReference>
<dbReference type="AlphaFoldDB" id="A0A1G7EHZ4"/>
<reference evidence="1 2" key="1">
    <citation type="submission" date="2016-10" db="EMBL/GenBank/DDBJ databases">
        <authorList>
            <person name="de Groot N.N."/>
        </authorList>
    </citation>
    <scope>NUCLEOTIDE SEQUENCE [LARGE SCALE GENOMIC DNA]</scope>
    <source>
        <strain evidence="1 2">DSM 16619</strain>
    </source>
</reference>
<proteinExistence type="predicted"/>
<protein>
    <submittedName>
        <fullName evidence="1">Uncharacterized protein</fullName>
    </submittedName>
</protein>
<evidence type="ECO:0000313" key="2">
    <source>
        <dbReference type="Proteomes" id="UP000198781"/>
    </source>
</evidence>
<name>A0A1G7EHZ4_9BURK</name>
<sequence length="88" mass="9479">MRLNRLDLAGLVGGAMRPGADIGPADVQSEGSYRRGYQQAIAEVAAQLRADQPVTPELLDAWVEGVGMQWRHGSPLDRKILAPALVET</sequence>
<keyword evidence="2" id="KW-1185">Reference proteome</keyword>
<gene>
    <name evidence="1" type="ORF">SAMN05192589_12325</name>
</gene>
<dbReference type="OrthoDB" id="9156439at2"/>